<keyword evidence="6 8" id="KW-0998">Cell outer membrane</keyword>
<comment type="subcellular location">
    <subcellularLocation>
        <location evidence="2 8">Cell outer membrane</location>
        <topology evidence="2 8">Lipid-anchor</topology>
    </subcellularLocation>
</comment>
<evidence type="ECO:0000256" key="2">
    <source>
        <dbReference type="ARBA" id="ARBA00004459"/>
    </source>
</evidence>
<organism evidence="9 10">
    <name type="scientific">Borrelia duttonii CR2A</name>
    <dbReference type="NCBI Taxonomy" id="1432657"/>
    <lineage>
        <taxon>Bacteria</taxon>
        <taxon>Pseudomonadati</taxon>
        <taxon>Spirochaetota</taxon>
        <taxon>Spirochaetia</taxon>
        <taxon>Spirochaetales</taxon>
        <taxon>Borreliaceae</taxon>
        <taxon>Borrelia</taxon>
    </lineage>
</organism>
<dbReference type="GO" id="GO:0009279">
    <property type="term" value="C:cell outer membrane"/>
    <property type="evidence" value="ECO:0007669"/>
    <property type="project" value="UniProtKB-SubCell"/>
</dbReference>
<dbReference type="Proteomes" id="UP000019148">
    <property type="component" value="Unassembled WGS sequence"/>
</dbReference>
<proteinExistence type="predicted"/>
<dbReference type="SUPFAM" id="SSF74748">
    <property type="entry name" value="Variable surface antigen VlsE"/>
    <property type="match status" value="1"/>
</dbReference>
<evidence type="ECO:0000256" key="4">
    <source>
        <dbReference type="ARBA" id="ARBA00023136"/>
    </source>
</evidence>
<comment type="caution">
    <text evidence="9">The sequence shown here is derived from an EMBL/GenBank/DDBJ whole genome shotgun (WGS) entry which is preliminary data.</text>
</comment>
<evidence type="ECO:0000256" key="6">
    <source>
        <dbReference type="ARBA" id="ARBA00023237"/>
    </source>
</evidence>
<keyword evidence="4 8" id="KW-0472">Membrane</keyword>
<protein>
    <recommendedName>
        <fullName evidence="8">Variable large protein</fullName>
    </recommendedName>
</protein>
<gene>
    <name evidence="9" type="ORF">BDCR2A_01912</name>
</gene>
<keyword evidence="5 8" id="KW-0564">Palmitate</keyword>
<dbReference type="PATRIC" id="fig|1432657.3.peg.1784"/>
<evidence type="ECO:0000256" key="7">
    <source>
        <dbReference type="ARBA" id="ARBA00023288"/>
    </source>
</evidence>
<evidence type="ECO:0000313" key="9">
    <source>
        <dbReference type="EMBL" id="ETZ17168.1"/>
    </source>
</evidence>
<evidence type="ECO:0000313" key="10">
    <source>
        <dbReference type="Proteomes" id="UP000019148"/>
    </source>
</evidence>
<reference evidence="9 10" key="1">
    <citation type="submission" date="2013-12" db="EMBL/GenBank/DDBJ databases">
        <title>Comparative genomics of relapsing fever spirochetes.</title>
        <authorList>
            <person name="Schwan T.G."/>
            <person name="Raffel S.J."/>
            <person name="Porcella S.F."/>
        </authorList>
    </citation>
    <scope>NUCLEOTIDE SEQUENCE [LARGE SCALE GENOMIC DNA]</scope>
    <source>
        <strain evidence="9 10">CR2A</strain>
    </source>
</reference>
<evidence type="ECO:0000256" key="1">
    <source>
        <dbReference type="ARBA" id="ARBA00003932"/>
    </source>
</evidence>
<name>W6TFW7_9SPIR</name>
<comment type="function">
    <text evidence="1 8">The Vlp and Vsp proteins are antigenically distinct proteins, only one vlp or vsp gene is transcriptionally active at any one time. Switching between these genes is a mechanism of host immune response evasion.</text>
</comment>
<evidence type="ECO:0000256" key="5">
    <source>
        <dbReference type="ARBA" id="ARBA00023139"/>
    </source>
</evidence>
<dbReference type="AlphaFoldDB" id="W6TFW7"/>
<dbReference type="Pfam" id="PF00921">
    <property type="entry name" value="Lipoprotein_2"/>
    <property type="match status" value="1"/>
</dbReference>
<dbReference type="EMBL" id="AZIT01000089">
    <property type="protein sequence ID" value="ETZ17168.1"/>
    <property type="molecule type" value="Genomic_DNA"/>
</dbReference>
<keyword evidence="3" id="KW-0732">Signal</keyword>
<dbReference type="InterPro" id="IPR000680">
    <property type="entry name" value="Borrelia_lipo"/>
</dbReference>
<evidence type="ECO:0000256" key="3">
    <source>
        <dbReference type="ARBA" id="ARBA00022729"/>
    </source>
</evidence>
<accession>W6TFW7</accession>
<keyword evidence="7 8" id="KW-0449">Lipoprotein</keyword>
<evidence type="ECO:0000256" key="8">
    <source>
        <dbReference type="RuleBase" id="RU363105"/>
    </source>
</evidence>
<sequence length="42" mass="4888">MYKIVQIKIVGRSAENVFYLFIELMSGALGFNVEYTTQRKKT</sequence>